<feature type="transmembrane region" description="Helical" evidence="1">
    <location>
        <begin position="12"/>
        <end position="33"/>
    </location>
</feature>
<accession>A2FBL0</accession>
<dbReference type="VEuPathDB" id="TrichDB:TVAGG3_0809150"/>
<dbReference type="EMBL" id="DS113704">
    <property type="protein sequence ID" value="EAX97696.1"/>
    <property type="molecule type" value="Genomic_DNA"/>
</dbReference>
<keyword evidence="3" id="KW-1185">Reference proteome</keyword>
<dbReference type="Proteomes" id="UP000001542">
    <property type="component" value="Unassembled WGS sequence"/>
</dbReference>
<dbReference type="InParanoid" id="A2FBL0"/>
<dbReference type="VEuPathDB" id="TrichDB:TVAG_279970"/>
<proteinExistence type="predicted"/>
<protein>
    <recommendedName>
        <fullName evidence="4">Tetraspanin family protein</fullName>
    </recommendedName>
</protein>
<dbReference type="RefSeq" id="XP_001310626.1">
    <property type="nucleotide sequence ID" value="XM_001310625.1"/>
</dbReference>
<gene>
    <name evidence="2" type="ORF">TVAG_279970</name>
</gene>
<keyword evidence="1" id="KW-0472">Membrane</keyword>
<feature type="transmembrane region" description="Helical" evidence="1">
    <location>
        <begin position="158"/>
        <end position="184"/>
    </location>
</feature>
<name>A2FBL0_TRIV3</name>
<reference evidence="2" key="1">
    <citation type="submission" date="2006-10" db="EMBL/GenBank/DDBJ databases">
        <authorList>
            <person name="Amadeo P."/>
            <person name="Zhao Q."/>
            <person name="Wortman J."/>
            <person name="Fraser-Liggett C."/>
            <person name="Carlton J."/>
        </authorList>
    </citation>
    <scope>NUCLEOTIDE SEQUENCE</scope>
    <source>
        <strain evidence="2">G3</strain>
    </source>
</reference>
<reference evidence="2" key="2">
    <citation type="journal article" date="2007" name="Science">
        <title>Draft genome sequence of the sexually transmitted pathogen Trichomonas vaginalis.</title>
        <authorList>
            <person name="Carlton J.M."/>
            <person name="Hirt R.P."/>
            <person name="Silva J.C."/>
            <person name="Delcher A.L."/>
            <person name="Schatz M."/>
            <person name="Zhao Q."/>
            <person name="Wortman J.R."/>
            <person name="Bidwell S.L."/>
            <person name="Alsmark U.C.M."/>
            <person name="Besteiro S."/>
            <person name="Sicheritz-Ponten T."/>
            <person name="Noel C.J."/>
            <person name="Dacks J.B."/>
            <person name="Foster P.G."/>
            <person name="Simillion C."/>
            <person name="Van de Peer Y."/>
            <person name="Miranda-Saavedra D."/>
            <person name="Barton G.J."/>
            <person name="Westrop G.D."/>
            <person name="Mueller S."/>
            <person name="Dessi D."/>
            <person name="Fiori P.L."/>
            <person name="Ren Q."/>
            <person name="Paulsen I."/>
            <person name="Zhang H."/>
            <person name="Bastida-Corcuera F.D."/>
            <person name="Simoes-Barbosa A."/>
            <person name="Brown M.T."/>
            <person name="Hayes R.D."/>
            <person name="Mukherjee M."/>
            <person name="Okumura C.Y."/>
            <person name="Schneider R."/>
            <person name="Smith A.J."/>
            <person name="Vanacova S."/>
            <person name="Villalvazo M."/>
            <person name="Haas B.J."/>
            <person name="Pertea M."/>
            <person name="Feldblyum T.V."/>
            <person name="Utterback T.R."/>
            <person name="Shu C.L."/>
            <person name="Osoegawa K."/>
            <person name="de Jong P.J."/>
            <person name="Hrdy I."/>
            <person name="Horvathova L."/>
            <person name="Zubacova Z."/>
            <person name="Dolezal P."/>
            <person name="Malik S.B."/>
            <person name="Logsdon J.M. Jr."/>
            <person name="Henze K."/>
            <person name="Gupta A."/>
            <person name="Wang C.C."/>
            <person name="Dunne R.L."/>
            <person name="Upcroft J.A."/>
            <person name="Upcroft P."/>
            <person name="White O."/>
            <person name="Salzberg S.L."/>
            <person name="Tang P."/>
            <person name="Chiu C.-H."/>
            <person name="Lee Y.-S."/>
            <person name="Embley T.M."/>
            <person name="Coombs G.H."/>
            <person name="Mottram J.C."/>
            <person name="Tachezy J."/>
            <person name="Fraser-Liggett C.M."/>
            <person name="Johnson P.J."/>
        </authorList>
    </citation>
    <scope>NUCLEOTIDE SEQUENCE [LARGE SCALE GENOMIC DNA]</scope>
    <source>
        <strain evidence="2">G3</strain>
    </source>
</reference>
<evidence type="ECO:0000256" key="1">
    <source>
        <dbReference type="SAM" id="Phobius"/>
    </source>
</evidence>
<dbReference type="AlphaFoldDB" id="A2FBL0"/>
<keyword evidence="1" id="KW-0812">Transmembrane</keyword>
<evidence type="ECO:0000313" key="2">
    <source>
        <dbReference type="EMBL" id="EAX97696.1"/>
    </source>
</evidence>
<evidence type="ECO:0000313" key="3">
    <source>
        <dbReference type="Proteomes" id="UP000001542"/>
    </source>
</evidence>
<dbReference type="KEGG" id="tva:4755485"/>
<feature type="transmembrane region" description="Helical" evidence="1">
    <location>
        <begin position="48"/>
        <end position="69"/>
    </location>
</feature>
<keyword evidence="1" id="KW-1133">Transmembrane helix</keyword>
<sequence length="209" mass="23564">MAPRKKTYTNAVLYGMGAGFSFIFGIVFVQWILSRNYLTGISSYFENIITISSIVQICLMVSLLLLLYLSKPWSIIVTLILSISACVLYLSLLVITAVKTTYIVDSYGYVFEKPEYFRFGDKLQLIHQCCGWMNTSDVPVELSCTGTEACRKFVKKDITLAVVFMDISCAGSIILLSISCFYIYKFLKETLHPISNFDELTLAPLDNQP</sequence>
<feature type="transmembrane region" description="Helical" evidence="1">
    <location>
        <begin position="76"/>
        <end position="98"/>
    </location>
</feature>
<organism evidence="2 3">
    <name type="scientific">Trichomonas vaginalis (strain ATCC PRA-98 / G3)</name>
    <dbReference type="NCBI Taxonomy" id="412133"/>
    <lineage>
        <taxon>Eukaryota</taxon>
        <taxon>Metamonada</taxon>
        <taxon>Parabasalia</taxon>
        <taxon>Trichomonadida</taxon>
        <taxon>Trichomonadidae</taxon>
        <taxon>Trichomonas</taxon>
    </lineage>
</organism>
<evidence type="ECO:0008006" key="4">
    <source>
        <dbReference type="Google" id="ProtNLM"/>
    </source>
</evidence>